<dbReference type="AlphaFoldDB" id="A0A9W5T8E6"/>
<dbReference type="CDD" id="cd01657">
    <property type="entry name" value="Ribosomal_L7_archeal_euk"/>
    <property type="match status" value="1"/>
</dbReference>
<dbReference type="NCBIfam" id="TIGR01310">
    <property type="entry name" value="uL30_euk"/>
    <property type="match status" value="1"/>
</dbReference>
<evidence type="ECO:0000256" key="4">
    <source>
        <dbReference type="ARBA" id="ARBA00023274"/>
    </source>
</evidence>
<keyword evidence="4" id="KW-0687">Ribonucleoprotein</keyword>
<dbReference type="OrthoDB" id="28644at2759"/>
<dbReference type="SUPFAM" id="SSF55129">
    <property type="entry name" value="Ribosomal protein L30p/L7e"/>
    <property type="match status" value="1"/>
</dbReference>
<reference evidence="7" key="1">
    <citation type="submission" date="2019-12" db="EMBL/GenBank/DDBJ databases">
        <title>Genome sequence of Babesia ovis.</title>
        <authorList>
            <person name="Yamagishi J."/>
            <person name="Sevinc F."/>
            <person name="Xuan X."/>
        </authorList>
    </citation>
    <scope>NUCLEOTIDE SEQUENCE</scope>
    <source>
        <strain evidence="7">Selcuk</strain>
    </source>
</reference>
<dbReference type="PANTHER" id="PTHR11524:SF16">
    <property type="entry name" value="LARGE RIBOSOMAL SUBUNIT PROTEIN UL30"/>
    <property type="match status" value="1"/>
</dbReference>
<comment type="caution">
    <text evidence="7">The sequence shown here is derived from an EMBL/GenBank/DDBJ whole genome shotgun (WGS) entry which is preliminary data.</text>
</comment>
<keyword evidence="8" id="KW-1185">Reference proteome</keyword>
<dbReference type="FunFam" id="2.40.50.140:FF:000007">
    <property type="entry name" value="40S ribosomal protein S23"/>
    <property type="match status" value="1"/>
</dbReference>
<dbReference type="InterPro" id="IPR018038">
    <property type="entry name" value="Ribosomal_uL30_CS"/>
</dbReference>
<dbReference type="InterPro" id="IPR035808">
    <property type="entry name" value="Ribosomal_uL30_euk_arc"/>
</dbReference>
<dbReference type="Gene3D" id="3.30.1390.20">
    <property type="entry name" value="Ribosomal protein L30, ferredoxin-like fold domain"/>
    <property type="match status" value="1"/>
</dbReference>
<dbReference type="Pfam" id="PF00164">
    <property type="entry name" value="Ribosom_S12_S23"/>
    <property type="match status" value="1"/>
</dbReference>
<feature type="domain" description="Large ribosomal subunit protein uL30-like ferredoxin-like fold" evidence="5">
    <location>
        <begin position="299"/>
        <end position="349"/>
    </location>
</feature>
<dbReference type="PROSITE" id="PS00634">
    <property type="entry name" value="RIBOSOMAL_L30"/>
    <property type="match status" value="1"/>
</dbReference>
<dbReference type="Pfam" id="PF08079">
    <property type="entry name" value="Ribosomal_L30_N"/>
    <property type="match status" value="1"/>
</dbReference>
<evidence type="ECO:0000256" key="2">
    <source>
        <dbReference type="ARBA" id="ARBA00007594"/>
    </source>
</evidence>
<dbReference type="InterPro" id="IPR012988">
    <property type="entry name" value="Ribosomal_uL30_N_euk"/>
</dbReference>
<dbReference type="Pfam" id="PF00327">
    <property type="entry name" value="Ribosomal_L30"/>
    <property type="match status" value="1"/>
</dbReference>
<dbReference type="PANTHER" id="PTHR11524">
    <property type="entry name" value="60S RIBOSOMAL PROTEIN L7"/>
    <property type="match status" value="1"/>
</dbReference>
<dbReference type="CDD" id="cd03367">
    <property type="entry name" value="Ribosomal_S23"/>
    <property type="match status" value="1"/>
</dbReference>
<dbReference type="GO" id="GO:0003735">
    <property type="term" value="F:structural constituent of ribosome"/>
    <property type="evidence" value="ECO:0007669"/>
    <property type="project" value="InterPro"/>
</dbReference>
<evidence type="ECO:0000313" key="7">
    <source>
        <dbReference type="EMBL" id="GFE52760.1"/>
    </source>
</evidence>
<proteinExistence type="inferred from homology"/>
<comment type="similarity">
    <text evidence="2">Belongs to the universal ribosomal protein uL30 family.</text>
</comment>
<sequence>MGSGVPRGMLAARKLKNRRRRERWADKAYKKAHLGTRWKCNPFKGSSHAKGIVVEKIAIEAKQPNSAYRKSVRVQLIKNGKKITAFVPRDGCLNYIDENDEVLVAGFGRSGHSVGDLPGVRFKVVKVAGGNNRWHTYITHKLTQYTVFTQWLEVDLPGSAVGTGPVLPPPHVKRGGNLGCRPSVLQEVSEVPSDIGTSFNRPSEMALERFLIKSFRGLPKEKCNESLQKKLDRNAELRQLQQRKVAKHVERRRKRLDGLKKRALYHAKEYIKRERELVELRRKAKAEGSFYKEADEKVVFVVRIKGINKITPKPRLILKLFRLLQLHNGVFIKLNKATIEMLKLIAPYVTFGYPSLATIRKLLYKRGYAKVGRRGAWSRVRISDDQIIDDNLGKYGVHGMEDVVHQIYTCGPKFKEVTNFLWPFKLNPPRKGFVAKRHGFTEARGGDAGNREHLINELLARMI</sequence>
<dbReference type="NCBIfam" id="TIGR00982">
    <property type="entry name" value="uS12_E_A"/>
    <property type="match status" value="1"/>
</dbReference>
<dbReference type="GO" id="GO:0015935">
    <property type="term" value="C:small ribosomal subunit"/>
    <property type="evidence" value="ECO:0007669"/>
    <property type="project" value="InterPro"/>
</dbReference>
<dbReference type="InterPro" id="IPR012340">
    <property type="entry name" value="NA-bd_OB-fold"/>
</dbReference>
<dbReference type="InterPro" id="IPR006032">
    <property type="entry name" value="Ribosomal_uS12"/>
</dbReference>
<evidence type="ECO:0000313" key="8">
    <source>
        <dbReference type="Proteomes" id="UP001057455"/>
    </source>
</evidence>
<evidence type="ECO:0000256" key="1">
    <source>
        <dbReference type="ARBA" id="ARBA00005657"/>
    </source>
</evidence>
<dbReference type="GO" id="GO:0006412">
    <property type="term" value="P:translation"/>
    <property type="evidence" value="ECO:0007669"/>
    <property type="project" value="InterPro"/>
</dbReference>
<evidence type="ECO:0000259" key="5">
    <source>
        <dbReference type="Pfam" id="PF00327"/>
    </source>
</evidence>
<dbReference type="GO" id="GO:0003723">
    <property type="term" value="F:RNA binding"/>
    <property type="evidence" value="ECO:0007669"/>
    <property type="project" value="InterPro"/>
</dbReference>
<dbReference type="InterPro" id="IPR005680">
    <property type="entry name" value="Ribosomal_uS12_euk/arc"/>
</dbReference>
<dbReference type="PROSITE" id="PS00055">
    <property type="entry name" value="RIBOSOMAL_S12"/>
    <property type="match status" value="1"/>
</dbReference>
<accession>A0A9W5T8E6</accession>
<dbReference type="InterPro" id="IPR005998">
    <property type="entry name" value="Ribosomal_uL30_euk"/>
</dbReference>
<dbReference type="GO" id="GO:0000463">
    <property type="term" value="P:maturation of LSU-rRNA from tricistronic rRNA transcript (SSU-rRNA, 5.8S rRNA, LSU-rRNA)"/>
    <property type="evidence" value="ECO:0007669"/>
    <property type="project" value="TreeGrafter"/>
</dbReference>
<dbReference type="InterPro" id="IPR016082">
    <property type="entry name" value="Ribosomal_uL30_ferredoxin-like"/>
</dbReference>
<dbReference type="GO" id="GO:0022625">
    <property type="term" value="C:cytosolic large ribosomal subunit"/>
    <property type="evidence" value="ECO:0007669"/>
    <property type="project" value="TreeGrafter"/>
</dbReference>
<evidence type="ECO:0000259" key="6">
    <source>
        <dbReference type="Pfam" id="PF08079"/>
    </source>
</evidence>
<gene>
    <name evidence="7" type="ORF">BaOVIS_001640</name>
</gene>
<organism evidence="7 8">
    <name type="scientific">Babesia ovis</name>
    <dbReference type="NCBI Taxonomy" id="5869"/>
    <lineage>
        <taxon>Eukaryota</taxon>
        <taxon>Sar</taxon>
        <taxon>Alveolata</taxon>
        <taxon>Apicomplexa</taxon>
        <taxon>Aconoidasida</taxon>
        <taxon>Piroplasmida</taxon>
        <taxon>Babesiidae</taxon>
        <taxon>Babesia</taxon>
    </lineage>
</organism>
<dbReference type="EMBL" id="BLIY01000002">
    <property type="protein sequence ID" value="GFE52760.1"/>
    <property type="molecule type" value="Genomic_DNA"/>
</dbReference>
<dbReference type="FunFam" id="3.30.1390.20:FF:000004">
    <property type="entry name" value="60S ribosomal protein L7"/>
    <property type="match status" value="1"/>
</dbReference>
<comment type="similarity">
    <text evidence="1">Belongs to the universal ribosomal protein uS12 family.</text>
</comment>
<dbReference type="InterPro" id="IPR039699">
    <property type="entry name" value="Ribosomal_uL30"/>
</dbReference>
<protein>
    <submittedName>
        <fullName evidence="7">60S ribosomal</fullName>
    </submittedName>
</protein>
<dbReference type="SUPFAM" id="SSF50249">
    <property type="entry name" value="Nucleic acid-binding proteins"/>
    <property type="match status" value="1"/>
</dbReference>
<feature type="domain" description="Large ribosomal subunit protein uL30 N-terminal eukaryotes" evidence="6">
    <location>
        <begin position="224"/>
        <end position="294"/>
    </location>
</feature>
<dbReference type="Proteomes" id="UP001057455">
    <property type="component" value="Unassembled WGS sequence"/>
</dbReference>
<name>A0A9W5T8E6_BABOV</name>
<evidence type="ECO:0000256" key="3">
    <source>
        <dbReference type="ARBA" id="ARBA00022980"/>
    </source>
</evidence>
<keyword evidence="3" id="KW-0689">Ribosomal protein</keyword>
<dbReference type="InterPro" id="IPR036919">
    <property type="entry name" value="Ribo_uL30_ferredoxin-like_sf"/>
</dbReference>
<dbReference type="Gene3D" id="2.40.50.140">
    <property type="entry name" value="Nucleic acid-binding proteins"/>
    <property type="match status" value="1"/>
</dbReference>